<name>A0ACB9YLZ1_9PEZI</name>
<dbReference type="EMBL" id="MU393594">
    <property type="protein sequence ID" value="KAI4860236.1"/>
    <property type="molecule type" value="Genomic_DNA"/>
</dbReference>
<comment type="caution">
    <text evidence="1">The sequence shown here is derived from an EMBL/GenBank/DDBJ whole genome shotgun (WGS) entry which is preliminary data.</text>
</comment>
<evidence type="ECO:0000313" key="1">
    <source>
        <dbReference type="EMBL" id="KAI4860236.1"/>
    </source>
</evidence>
<reference evidence="1 2" key="1">
    <citation type="journal article" date="2022" name="New Phytol.">
        <title>Ecological generalism drives hyperdiversity of secondary metabolite gene clusters in xylarialean endophytes.</title>
        <authorList>
            <person name="Franco M.E.E."/>
            <person name="Wisecaver J.H."/>
            <person name="Arnold A.E."/>
            <person name="Ju Y.M."/>
            <person name="Slot J.C."/>
            <person name="Ahrendt S."/>
            <person name="Moore L.P."/>
            <person name="Eastman K.E."/>
            <person name="Scott K."/>
            <person name="Konkel Z."/>
            <person name="Mondo S.J."/>
            <person name="Kuo A."/>
            <person name="Hayes R.D."/>
            <person name="Haridas S."/>
            <person name="Andreopoulos B."/>
            <person name="Riley R."/>
            <person name="LaButti K."/>
            <person name="Pangilinan J."/>
            <person name="Lipzen A."/>
            <person name="Amirebrahimi M."/>
            <person name="Yan J."/>
            <person name="Adam C."/>
            <person name="Keymanesh K."/>
            <person name="Ng V."/>
            <person name="Louie K."/>
            <person name="Northen T."/>
            <person name="Drula E."/>
            <person name="Henrissat B."/>
            <person name="Hsieh H.M."/>
            <person name="Youens-Clark K."/>
            <person name="Lutzoni F."/>
            <person name="Miadlikowska J."/>
            <person name="Eastwood D.C."/>
            <person name="Hamelin R.C."/>
            <person name="Grigoriev I.V."/>
            <person name="U'Ren J.M."/>
        </authorList>
    </citation>
    <scope>NUCLEOTIDE SEQUENCE [LARGE SCALE GENOMIC DNA]</scope>
    <source>
        <strain evidence="1 2">CBS 119005</strain>
    </source>
</reference>
<organism evidence="1 2">
    <name type="scientific">Hypoxylon rubiginosum</name>
    <dbReference type="NCBI Taxonomy" id="110542"/>
    <lineage>
        <taxon>Eukaryota</taxon>
        <taxon>Fungi</taxon>
        <taxon>Dikarya</taxon>
        <taxon>Ascomycota</taxon>
        <taxon>Pezizomycotina</taxon>
        <taxon>Sordariomycetes</taxon>
        <taxon>Xylariomycetidae</taxon>
        <taxon>Xylariales</taxon>
        <taxon>Hypoxylaceae</taxon>
        <taxon>Hypoxylon</taxon>
    </lineage>
</organism>
<proteinExistence type="predicted"/>
<evidence type="ECO:0000313" key="2">
    <source>
        <dbReference type="Proteomes" id="UP001497700"/>
    </source>
</evidence>
<protein>
    <submittedName>
        <fullName evidence="1">Uncharacterized protein</fullName>
    </submittedName>
</protein>
<dbReference type="Proteomes" id="UP001497700">
    <property type="component" value="Unassembled WGS sequence"/>
</dbReference>
<gene>
    <name evidence="1" type="ORF">F4820DRAFT_461860</name>
</gene>
<keyword evidence="2" id="KW-1185">Reference proteome</keyword>
<sequence>MSSSAASSLFRARHIVVGLALALGSAWSLRQSMAKPEKKKDTDATGPEPDPPLLRKYSVVTSYTASRSGITYPGIRVFYRRHPKADELPQSPAPLPLVVFIHGLGGSIAQFHPLLTSLVNSASCLAVDLPGCGLSQFAPTSWDAYTTDALTDLLETIISNHREKDQGLVLVAHSMGTAIAARIANRQSAYYMPPPSHVMGLIAICPVSGPPAPGTVRSARTLLWLPDFIFNMWRAWDRWGGPESASVKRFVGPGADLETRQIQDKFNSRSRTPVFRRMAWGALPTHFVDGKPTGGMFGEPTWAGLKIPVYLIGGEHDTVTPPKEIEKIRLMLESPAKPVTSSGGVTSVSSQASSEGETHTNQPSTSEASAIVDAAAPVNTTAAPREHKPQSIDAITDEDFVRKQQPTAHVEDHYEDPTTPRDQGLIGGIPPQPRYPAKVVKTALLPAGHAMLYMPTTVRTLAGLIGDFMNDHITGRFSLGWQLQHLSRDGKWDVKNLAKWKSVQPVSKPIGGVFRAMKTLREVDEEHSPKVFTANWGHIIKDIIDISHDDPVYDPKSFGEGIKYHKFPTVSKIPPTDAEVANFVTLVDRIREDQKARAAAGEPGWGDGDDRAAVGVHCHYGFNRTGYFVVCYLVERCGFAVQDAIEAFAAARPNGIRHSHFLDRLFVRYSRLTD</sequence>
<accession>A0ACB9YLZ1</accession>